<sequence>MAPPPKSTKKEKTATVPADEEPKPDTTKSPKPINEIDEIFQATKSKKRKEKPSQETEQKESEKKAKRDGESKKGKKKGKKSGSGRVLDEGSEAKANRRRTNDGLAIYSAEELGFGNPDAGGTALCPFDCDCCF</sequence>
<dbReference type="PANTHER" id="PTHR34066:SF1">
    <property type="entry name" value="DUF1764 FAMILY PROTEIN"/>
    <property type="match status" value="1"/>
</dbReference>
<dbReference type="Proteomes" id="UP001210211">
    <property type="component" value="Unassembled WGS sequence"/>
</dbReference>
<feature type="compositionally biased region" description="Basic residues" evidence="1">
    <location>
        <begin position="73"/>
        <end position="82"/>
    </location>
</feature>
<feature type="compositionally biased region" description="Basic and acidic residues" evidence="1">
    <location>
        <begin position="51"/>
        <end position="72"/>
    </location>
</feature>
<evidence type="ECO:0000313" key="3">
    <source>
        <dbReference type="Proteomes" id="UP001210211"/>
    </source>
</evidence>
<accession>A0AAD5ZH23</accession>
<dbReference type="PANTHER" id="PTHR34066">
    <property type="entry name" value="GROWTH FACTOR 2"/>
    <property type="match status" value="1"/>
</dbReference>
<dbReference type="InterPro" id="IPR013885">
    <property type="entry name" value="DUF1764_euk"/>
</dbReference>
<dbReference type="AlphaFoldDB" id="A0AAD5ZH23"/>
<organism evidence="2 3">
    <name type="scientific">Rhynchospora tenuis</name>
    <dbReference type="NCBI Taxonomy" id="198213"/>
    <lineage>
        <taxon>Eukaryota</taxon>
        <taxon>Viridiplantae</taxon>
        <taxon>Streptophyta</taxon>
        <taxon>Embryophyta</taxon>
        <taxon>Tracheophyta</taxon>
        <taxon>Spermatophyta</taxon>
        <taxon>Magnoliopsida</taxon>
        <taxon>Liliopsida</taxon>
        <taxon>Poales</taxon>
        <taxon>Cyperaceae</taxon>
        <taxon>Cyperoideae</taxon>
        <taxon>Rhynchosporeae</taxon>
        <taxon>Rhynchospora</taxon>
    </lineage>
</organism>
<evidence type="ECO:0008006" key="4">
    <source>
        <dbReference type="Google" id="ProtNLM"/>
    </source>
</evidence>
<comment type="caution">
    <text evidence="2">The sequence shown here is derived from an EMBL/GenBank/DDBJ whole genome shotgun (WGS) entry which is preliminary data.</text>
</comment>
<evidence type="ECO:0000313" key="2">
    <source>
        <dbReference type="EMBL" id="KAJ3697760.1"/>
    </source>
</evidence>
<protein>
    <recommendedName>
        <fullName evidence="4">DUF1764-domain-containing protein</fullName>
    </recommendedName>
</protein>
<dbReference type="EMBL" id="JAMRDG010000001">
    <property type="protein sequence ID" value="KAJ3697760.1"/>
    <property type="molecule type" value="Genomic_DNA"/>
</dbReference>
<evidence type="ECO:0000256" key="1">
    <source>
        <dbReference type="SAM" id="MobiDB-lite"/>
    </source>
</evidence>
<name>A0AAD5ZH23_9POAL</name>
<proteinExistence type="predicted"/>
<dbReference type="Pfam" id="PF08576">
    <property type="entry name" value="DUF1764"/>
    <property type="match status" value="1"/>
</dbReference>
<feature type="compositionally biased region" description="Basic and acidic residues" evidence="1">
    <location>
        <begin position="86"/>
        <end position="101"/>
    </location>
</feature>
<gene>
    <name evidence="2" type="ORF">LUZ61_001465</name>
</gene>
<feature type="region of interest" description="Disordered" evidence="1">
    <location>
        <begin position="1"/>
        <end position="101"/>
    </location>
</feature>
<reference evidence="2 3" key="1">
    <citation type="journal article" date="2022" name="Cell">
        <title>Repeat-based holocentromeres influence genome architecture and karyotype evolution.</title>
        <authorList>
            <person name="Hofstatter P.G."/>
            <person name="Thangavel G."/>
            <person name="Lux T."/>
            <person name="Neumann P."/>
            <person name="Vondrak T."/>
            <person name="Novak P."/>
            <person name="Zhang M."/>
            <person name="Costa L."/>
            <person name="Castellani M."/>
            <person name="Scott A."/>
            <person name="Toegelov H."/>
            <person name="Fuchs J."/>
            <person name="Mata-Sucre Y."/>
            <person name="Dias Y."/>
            <person name="Vanzela A.L.L."/>
            <person name="Huettel B."/>
            <person name="Almeida C.C.S."/>
            <person name="Simkova H."/>
            <person name="Souza G."/>
            <person name="Pedrosa-Harand A."/>
            <person name="Macas J."/>
            <person name="Mayer K.F.X."/>
            <person name="Houben A."/>
            <person name="Marques A."/>
        </authorList>
    </citation>
    <scope>NUCLEOTIDE SEQUENCE [LARGE SCALE GENOMIC DNA]</scope>
    <source>
        <strain evidence="2">RhyTen1mFocal</strain>
    </source>
</reference>
<keyword evidence="3" id="KW-1185">Reference proteome</keyword>